<evidence type="ECO:0000313" key="3">
    <source>
        <dbReference type="Proteomes" id="UP000410492"/>
    </source>
</evidence>
<gene>
    <name evidence="2" type="ORF">CALMAC_LOCUS19883</name>
</gene>
<dbReference type="Proteomes" id="UP000410492">
    <property type="component" value="Unassembled WGS sequence"/>
</dbReference>
<feature type="signal peptide" evidence="1">
    <location>
        <begin position="1"/>
        <end position="16"/>
    </location>
</feature>
<feature type="chain" id="PRO_5025036895" evidence="1">
    <location>
        <begin position="17"/>
        <end position="39"/>
    </location>
</feature>
<evidence type="ECO:0000313" key="2">
    <source>
        <dbReference type="EMBL" id="VEN62898.1"/>
    </source>
</evidence>
<protein>
    <submittedName>
        <fullName evidence="2">Uncharacterized protein</fullName>
    </submittedName>
</protein>
<sequence length="39" mass="4442">MNIIFLLETSLVLAKATPAKQQYSLQSQNGNKQWTIIHL</sequence>
<organism evidence="2 3">
    <name type="scientific">Callosobruchus maculatus</name>
    <name type="common">Southern cowpea weevil</name>
    <name type="synonym">Pulse bruchid</name>
    <dbReference type="NCBI Taxonomy" id="64391"/>
    <lineage>
        <taxon>Eukaryota</taxon>
        <taxon>Metazoa</taxon>
        <taxon>Ecdysozoa</taxon>
        <taxon>Arthropoda</taxon>
        <taxon>Hexapoda</taxon>
        <taxon>Insecta</taxon>
        <taxon>Pterygota</taxon>
        <taxon>Neoptera</taxon>
        <taxon>Endopterygota</taxon>
        <taxon>Coleoptera</taxon>
        <taxon>Polyphaga</taxon>
        <taxon>Cucujiformia</taxon>
        <taxon>Chrysomeloidea</taxon>
        <taxon>Chrysomelidae</taxon>
        <taxon>Bruchinae</taxon>
        <taxon>Bruchini</taxon>
        <taxon>Callosobruchus</taxon>
    </lineage>
</organism>
<accession>A0A653DRS3</accession>
<keyword evidence="3" id="KW-1185">Reference proteome</keyword>
<proteinExistence type="predicted"/>
<evidence type="ECO:0000256" key="1">
    <source>
        <dbReference type="SAM" id="SignalP"/>
    </source>
</evidence>
<name>A0A653DRS3_CALMS</name>
<dbReference type="EMBL" id="CAACVG010014228">
    <property type="protein sequence ID" value="VEN62898.1"/>
    <property type="molecule type" value="Genomic_DNA"/>
</dbReference>
<reference evidence="2 3" key="1">
    <citation type="submission" date="2019-01" db="EMBL/GenBank/DDBJ databases">
        <authorList>
            <person name="Sayadi A."/>
        </authorList>
    </citation>
    <scope>NUCLEOTIDE SEQUENCE [LARGE SCALE GENOMIC DNA]</scope>
</reference>
<dbReference type="AlphaFoldDB" id="A0A653DRS3"/>
<keyword evidence="1" id="KW-0732">Signal</keyword>